<dbReference type="OrthoDB" id="794741at2"/>
<dbReference type="EMBL" id="CP034951">
    <property type="protein sequence ID" value="QAA81099.1"/>
    <property type="molecule type" value="Genomic_DNA"/>
</dbReference>
<proteinExistence type="predicted"/>
<keyword evidence="5" id="KW-1185">Reference proteome</keyword>
<protein>
    <submittedName>
        <fullName evidence="4">Response regulator</fullName>
    </submittedName>
</protein>
<dbReference type="SUPFAM" id="SSF52172">
    <property type="entry name" value="CheY-like"/>
    <property type="match status" value="1"/>
</dbReference>
<organism evidence="4 5">
    <name type="scientific">Aequorivita ciconiae</name>
    <dbReference type="NCBI Taxonomy" id="2494375"/>
    <lineage>
        <taxon>Bacteria</taxon>
        <taxon>Pseudomonadati</taxon>
        <taxon>Bacteroidota</taxon>
        <taxon>Flavobacteriia</taxon>
        <taxon>Flavobacteriales</taxon>
        <taxon>Flavobacteriaceae</taxon>
        <taxon>Aequorivita</taxon>
    </lineage>
</organism>
<dbReference type="CDD" id="cd00156">
    <property type="entry name" value="REC"/>
    <property type="match status" value="1"/>
</dbReference>
<dbReference type="InterPro" id="IPR011006">
    <property type="entry name" value="CheY-like_superfamily"/>
</dbReference>
<dbReference type="InterPro" id="IPR001789">
    <property type="entry name" value="Sig_transdc_resp-reg_receiver"/>
</dbReference>
<sequence length="190" mass="22286">MDYSSDLHFLLVEDLVSDSFLLQRQLKKISKNPEIRFVDSELGLINALKTYIPDIIITDFNLVGMDAFDVIRIAKEYNPKIPIIVITGHLKNESDRDLLIEKGAEGFFLKEPINTLNERLSPLFDSILEKNQENMENIDRERKRYMDRRSHSDFLRAHDFETSDEEPAKESFSFWKTLRLLFGSKQKRTT</sequence>
<dbReference type="PANTHER" id="PTHR44591:SF3">
    <property type="entry name" value="RESPONSE REGULATORY DOMAIN-CONTAINING PROTEIN"/>
    <property type="match status" value="1"/>
</dbReference>
<dbReference type="KEGG" id="aev:EI546_04865"/>
<evidence type="ECO:0000313" key="5">
    <source>
        <dbReference type="Proteomes" id="UP000285517"/>
    </source>
</evidence>
<feature type="modified residue" description="4-aspartylphosphate" evidence="2">
    <location>
        <position position="59"/>
    </location>
</feature>
<keyword evidence="1 2" id="KW-0597">Phosphoprotein</keyword>
<gene>
    <name evidence="4" type="ORF">EI546_04865</name>
</gene>
<dbReference type="PROSITE" id="PS50110">
    <property type="entry name" value="RESPONSE_REGULATORY"/>
    <property type="match status" value="1"/>
</dbReference>
<evidence type="ECO:0000313" key="4">
    <source>
        <dbReference type="EMBL" id="QAA81099.1"/>
    </source>
</evidence>
<dbReference type="Gene3D" id="3.40.50.2300">
    <property type="match status" value="1"/>
</dbReference>
<name>A0A410G1H9_9FLAO</name>
<evidence type="ECO:0000256" key="1">
    <source>
        <dbReference type="ARBA" id="ARBA00022553"/>
    </source>
</evidence>
<dbReference type="GO" id="GO:0000160">
    <property type="term" value="P:phosphorelay signal transduction system"/>
    <property type="evidence" value="ECO:0007669"/>
    <property type="project" value="InterPro"/>
</dbReference>
<dbReference type="PANTHER" id="PTHR44591">
    <property type="entry name" value="STRESS RESPONSE REGULATOR PROTEIN 1"/>
    <property type="match status" value="1"/>
</dbReference>
<evidence type="ECO:0000259" key="3">
    <source>
        <dbReference type="PROSITE" id="PS50110"/>
    </source>
</evidence>
<dbReference type="RefSeq" id="WP_128249490.1">
    <property type="nucleotide sequence ID" value="NZ_CP034951.1"/>
</dbReference>
<dbReference type="AlphaFoldDB" id="A0A410G1H9"/>
<dbReference type="SMART" id="SM00448">
    <property type="entry name" value="REC"/>
    <property type="match status" value="1"/>
</dbReference>
<evidence type="ECO:0000256" key="2">
    <source>
        <dbReference type="PROSITE-ProRule" id="PRU00169"/>
    </source>
</evidence>
<dbReference type="InterPro" id="IPR050595">
    <property type="entry name" value="Bact_response_regulator"/>
</dbReference>
<accession>A0A410G1H9</accession>
<dbReference type="Pfam" id="PF00072">
    <property type="entry name" value="Response_reg"/>
    <property type="match status" value="1"/>
</dbReference>
<reference evidence="4 5" key="1">
    <citation type="submission" date="2019-01" db="EMBL/GenBank/DDBJ databases">
        <title>Complete genome sequencing of Aequorivita sp. H23M31.</title>
        <authorList>
            <person name="Bae J.-W."/>
        </authorList>
    </citation>
    <scope>NUCLEOTIDE SEQUENCE [LARGE SCALE GENOMIC DNA]</scope>
    <source>
        <strain evidence="4 5">H23M31</strain>
    </source>
</reference>
<dbReference type="Proteomes" id="UP000285517">
    <property type="component" value="Chromosome"/>
</dbReference>
<feature type="domain" description="Response regulatory" evidence="3">
    <location>
        <begin position="8"/>
        <end position="125"/>
    </location>
</feature>